<dbReference type="GO" id="GO:0009341">
    <property type="term" value="C:beta-galactosidase complex"/>
    <property type="evidence" value="ECO:0007669"/>
    <property type="project" value="InterPro"/>
</dbReference>
<dbReference type="Gene3D" id="3.20.20.80">
    <property type="entry name" value="Glycosidases"/>
    <property type="match status" value="1"/>
</dbReference>
<dbReference type="GO" id="GO:0004565">
    <property type="term" value="F:beta-galactosidase activity"/>
    <property type="evidence" value="ECO:0007669"/>
    <property type="project" value="InterPro"/>
</dbReference>
<reference evidence="4 5" key="1">
    <citation type="submission" date="2018-02" db="EMBL/GenBank/DDBJ databases">
        <title>The genomes of Aspergillus section Nigri reveals drivers in fungal speciation.</title>
        <authorList>
            <consortium name="DOE Joint Genome Institute"/>
            <person name="Vesth T.C."/>
            <person name="Nybo J."/>
            <person name="Theobald S."/>
            <person name="Brandl J."/>
            <person name="Frisvad J.C."/>
            <person name="Nielsen K.F."/>
            <person name="Lyhne E.K."/>
            <person name="Kogle M.E."/>
            <person name="Kuo A."/>
            <person name="Riley R."/>
            <person name="Clum A."/>
            <person name="Nolan M."/>
            <person name="Lipzen A."/>
            <person name="Salamov A."/>
            <person name="Henrissat B."/>
            <person name="Wiebenga A."/>
            <person name="De vries R.P."/>
            <person name="Grigoriev I.V."/>
            <person name="Mortensen U.H."/>
            <person name="Andersen M.R."/>
            <person name="Baker S.E."/>
        </authorList>
    </citation>
    <scope>NUCLEOTIDE SEQUENCE [LARGE SCALE GENOMIC DNA]</scope>
    <source>
        <strain evidence="4 5">CBS 101889</strain>
    </source>
</reference>
<organism evidence="4 5">
    <name type="scientific">Aspergillus homomorphus (strain CBS 101889)</name>
    <dbReference type="NCBI Taxonomy" id="1450537"/>
    <lineage>
        <taxon>Eukaryota</taxon>
        <taxon>Fungi</taxon>
        <taxon>Dikarya</taxon>
        <taxon>Ascomycota</taxon>
        <taxon>Pezizomycotina</taxon>
        <taxon>Eurotiomycetes</taxon>
        <taxon>Eurotiomycetidae</taxon>
        <taxon>Eurotiales</taxon>
        <taxon>Aspergillaceae</taxon>
        <taxon>Aspergillus</taxon>
        <taxon>Aspergillus subgen. Circumdati</taxon>
    </lineage>
</organism>
<keyword evidence="1" id="KW-0378">Hydrolase</keyword>
<feature type="domain" description="Glycoside hydrolase family 42 N-terminal" evidence="3">
    <location>
        <begin position="52"/>
        <end position="117"/>
    </location>
</feature>
<dbReference type="InterPro" id="IPR017853">
    <property type="entry name" value="GH"/>
</dbReference>
<keyword evidence="2" id="KW-0326">Glycosidase</keyword>
<dbReference type="RefSeq" id="XP_025547490.1">
    <property type="nucleotide sequence ID" value="XM_025697291.1"/>
</dbReference>
<dbReference type="STRING" id="1450537.A0A395HL57"/>
<sequence length="260" mass="28515">MASSDTTIPHLRSIEKGKQLVVHGKPSLVLSGQLQNSSLTASEYLNTVWQKLVGSHVNTVLECVTWEEIEPIEGQFSFAKLEEAILEARKDGLHLVLLWCGSFKNGISDATPSWIQKDPKRFPHAKLREVGGALIASDALSLFHGKAPACDARAFAHLMRHLKKAENEPGLLGDSRDRSDAAEERFAQPVPEALLPFLTSDWDQLNVDIQRNLGHFKSQLQPQPRGSAGKKEYPLPLYTNVRLNYVGKSGDSESGSVAGG</sequence>
<dbReference type="VEuPathDB" id="FungiDB:BO97DRAFT_428475"/>
<dbReference type="Proteomes" id="UP000248961">
    <property type="component" value="Unassembled WGS sequence"/>
</dbReference>
<evidence type="ECO:0000256" key="1">
    <source>
        <dbReference type="ARBA" id="ARBA00022801"/>
    </source>
</evidence>
<dbReference type="OrthoDB" id="1657402at2759"/>
<dbReference type="Pfam" id="PF02449">
    <property type="entry name" value="Glyco_hydro_42"/>
    <property type="match status" value="1"/>
</dbReference>
<dbReference type="InterPro" id="IPR013529">
    <property type="entry name" value="Glyco_hydro_42_N"/>
</dbReference>
<evidence type="ECO:0000256" key="2">
    <source>
        <dbReference type="ARBA" id="ARBA00023295"/>
    </source>
</evidence>
<accession>A0A395HL57</accession>
<dbReference type="AlphaFoldDB" id="A0A395HL57"/>
<dbReference type="GO" id="GO:0005975">
    <property type="term" value="P:carbohydrate metabolic process"/>
    <property type="evidence" value="ECO:0007669"/>
    <property type="project" value="InterPro"/>
</dbReference>
<keyword evidence="5" id="KW-1185">Reference proteome</keyword>
<gene>
    <name evidence="4" type="ORF">BO97DRAFT_428475</name>
</gene>
<evidence type="ECO:0000259" key="3">
    <source>
        <dbReference type="Pfam" id="PF02449"/>
    </source>
</evidence>
<evidence type="ECO:0000313" key="4">
    <source>
        <dbReference type="EMBL" id="RAL08336.1"/>
    </source>
</evidence>
<protein>
    <recommendedName>
        <fullName evidence="3">Glycoside hydrolase family 42 N-terminal domain-containing protein</fullName>
    </recommendedName>
</protein>
<proteinExistence type="predicted"/>
<dbReference type="GeneID" id="37201580"/>
<name>A0A395HL57_ASPHC</name>
<dbReference type="SUPFAM" id="SSF51445">
    <property type="entry name" value="(Trans)glycosidases"/>
    <property type="match status" value="1"/>
</dbReference>
<dbReference type="EMBL" id="KZ824316">
    <property type="protein sequence ID" value="RAL08336.1"/>
    <property type="molecule type" value="Genomic_DNA"/>
</dbReference>
<evidence type="ECO:0000313" key="5">
    <source>
        <dbReference type="Proteomes" id="UP000248961"/>
    </source>
</evidence>